<dbReference type="Pfam" id="PF12796">
    <property type="entry name" value="Ank_2"/>
    <property type="match status" value="1"/>
</dbReference>
<proteinExistence type="predicted"/>
<name>A0A4Z1SN41_GIAMU</name>
<protein>
    <submittedName>
        <fullName evidence="2">Kinase, NEK</fullName>
    </submittedName>
</protein>
<accession>A0A4Z1SN41</accession>
<dbReference type="OrthoDB" id="541276at2759"/>
<dbReference type="VEuPathDB" id="GiardiaDB:GMRT_12794"/>
<dbReference type="SUPFAM" id="SSF56112">
    <property type="entry name" value="Protein kinase-like (PK-like)"/>
    <property type="match status" value="1"/>
</dbReference>
<dbReference type="Pfam" id="PF00069">
    <property type="entry name" value="Pkinase"/>
    <property type="match status" value="1"/>
</dbReference>
<dbReference type="GO" id="GO:0004672">
    <property type="term" value="F:protein kinase activity"/>
    <property type="evidence" value="ECO:0007669"/>
    <property type="project" value="InterPro"/>
</dbReference>
<evidence type="ECO:0000313" key="2">
    <source>
        <dbReference type="EMBL" id="TNJ27126.1"/>
    </source>
</evidence>
<keyword evidence="3" id="KW-1185">Reference proteome</keyword>
<dbReference type="InterPro" id="IPR036770">
    <property type="entry name" value="Ankyrin_rpt-contain_sf"/>
</dbReference>
<dbReference type="Proteomes" id="UP000315496">
    <property type="component" value="Chromosome 4"/>
</dbReference>
<evidence type="ECO:0000313" key="3">
    <source>
        <dbReference type="Proteomes" id="UP000315496"/>
    </source>
</evidence>
<dbReference type="EMBL" id="VDLU01000004">
    <property type="protein sequence ID" value="TNJ27126.1"/>
    <property type="molecule type" value="Genomic_DNA"/>
</dbReference>
<dbReference type="PANTHER" id="PTHR24345">
    <property type="entry name" value="SERINE/THREONINE-PROTEIN KINASE PLK"/>
    <property type="match status" value="1"/>
</dbReference>
<dbReference type="InterPro" id="IPR002110">
    <property type="entry name" value="Ankyrin_rpt"/>
</dbReference>
<keyword evidence="2" id="KW-0808">Transferase</keyword>
<dbReference type="SMART" id="SM00248">
    <property type="entry name" value="ANK"/>
    <property type="match status" value="2"/>
</dbReference>
<dbReference type="Gene3D" id="1.25.40.20">
    <property type="entry name" value="Ankyrin repeat-containing domain"/>
    <property type="match status" value="1"/>
</dbReference>
<dbReference type="InterPro" id="IPR011009">
    <property type="entry name" value="Kinase-like_dom_sf"/>
</dbReference>
<dbReference type="Gene3D" id="1.10.510.10">
    <property type="entry name" value="Transferase(Phosphotransferase) domain 1"/>
    <property type="match status" value="1"/>
</dbReference>
<keyword evidence="2" id="KW-0418">Kinase</keyword>
<evidence type="ECO:0000259" key="1">
    <source>
        <dbReference type="PROSITE" id="PS50011"/>
    </source>
</evidence>
<dbReference type="GO" id="GO:0005634">
    <property type="term" value="C:nucleus"/>
    <property type="evidence" value="ECO:0007669"/>
    <property type="project" value="TreeGrafter"/>
</dbReference>
<dbReference type="GO" id="GO:0005524">
    <property type="term" value="F:ATP binding"/>
    <property type="evidence" value="ECO:0007669"/>
    <property type="project" value="InterPro"/>
</dbReference>
<comment type="caution">
    <text evidence="2">The sequence shown here is derived from an EMBL/GenBank/DDBJ whole genome shotgun (WGS) entry which is preliminary data.</text>
</comment>
<feature type="domain" description="Protein kinase" evidence="1">
    <location>
        <begin position="137"/>
        <end position="389"/>
    </location>
</feature>
<dbReference type="PIRSF" id="PIRSF000654">
    <property type="entry name" value="Integrin-linked_kinase"/>
    <property type="match status" value="1"/>
</dbReference>
<gene>
    <name evidence="2" type="ORF">GMRT_12794</name>
</gene>
<dbReference type="InterPro" id="IPR000719">
    <property type="entry name" value="Prot_kinase_dom"/>
</dbReference>
<dbReference type="PROSITE" id="PS50011">
    <property type="entry name" value="PROTEIN_KINASE_DOM"/>
    <property type="match status" value="1"/>
</dbReference>
<organism evidence="2 3">
    <name type="scientific">Giardia muris</name>
    <dbReference type="NCBI Taxonomy" id="5742"/>
    <lineage>
        <taxon>Eukaryota</taxon>
        <taxon>Metamonada</taxon>
        <taxon>Diplomonadida</taxon>
        <taxon>Hexamitidae</taxon>
        <taxon>Giardiinae</taxon>
        <taxon>Giardia</taxon>
    </lineage>
</organism>
<dbReference type="AlphaFoldDB" id="A0A4Z1SN41"/>
<sequence length="389" mass="43634">MTNLIEAAKDGDLGRVYELIREAGGRDDCGMTALMHAAAMGRCTVVRVLTPRESRLQDGSGWTALMHAVEHCHVDCVRLLVSELDLKTPEGEDAYAVLQHKSDVSGSKLKDKLIYIREVLRLTPVLPSLPDALQGRYKLTGPLGWGGLGHVFSARSEAGNCAIKVVDLHVLPGEGKRSIASELQTLPHLHHEYLLKYHEIYEDIETDEVYFVMDWCVNTLQNELDIRVKLKQSFSDDEVWKFVAQLASGLSYLHEEGYLHRDLKPEHIFLTDTMDCCIAGFTLSTRMKPGELAHTFCGSLLLMAPEFFEEQMECRAPVDIWALGVTAYQLCTQTLPFRCVSEVQTIDPPKIKGRPQSLIALIERMLSKSPTARPTAQEVFDEARCHLDQ</sequence>
<reference evidence="2 3" key="1">
    <citation type="submission" date="2019-05" db="EMBL/GenBank/DDBJ databases">
        <title>The compact genome of Giardia muris reveals important steps in the evolution of intestinal protozoan parasites.</title>
        <authorList>
            <person name="Xu F."/>
            <person name="Jimenez-Gonzalez A."/>
            <person name="Einarsson E."/>
            <person name="Astvaldsson A."/>
            <person name="Peirasmaki D."/>
            <person name="Eckmann L."/>
            <person name="Andersson J.O."/>
            <person name="Svard S.G."/>
            <person name="Jerlstrom-Hultqvist J."/>
        </authorList>
    </citation>
    <scope>NUCLEOTIDE SEQUENCE [LARGE SCALE GENOMIC DNA]</scope>
    <source>
        <strain evidence="2 3">Roberts-Thomson</strain>
    </source>
</reference>
<dbReference type="SUPFAM" id="SSF48403">
    <property type="entry name" value="Ankyrin repeat"/>
    <property type="match status" value="1"/>
</dbReference>